<organism evidence="1">
    <name type="scientific">Ixodes ricinus</name>
    <name type="common">Common tick</name>
    <name type="synonym">Acarus ricinus</name>
    <dbReference type="NCBI Taxonomy" id="34613"/>
    <lineage>
        <taxon>Eukaryota</taxon>
        <taxon>Metazoa</taxon>
        <taxon>Ecdysozoa</taxon>
        <taxon>Arthropoda</taxon>
        <taxon>Chelicerata</taxon>
        <taxon>Arachnida</taxon>
        <taxon>Acari</taxon>
        <taxon>Parasitiformes</taxon>
        <taxon>Ixodida</taxon>
        <taxon>Ixodoidea</taxon>
        <taxon>Ixodidae</taxon>
        <taxon>Ixodinae</taxon>
        <taxon>Ixodes</taxon>
    </lineage>
</organism>
<sequence length="77" mass="8858">LLVYYFLYKKRWGNYCFSNDLRIFEDLHILSFGRKGNAKRSPLRCPLARDCSSTAQTTGAPDELQSRCCILLPPLSE</sequence>
<proteinExistence type="predicted"/>
<feature type="non-terminal residue" evidence="1">
    <location>
        <position position="77"/>
    </location>
</feature>
<name>A0A147BBC2_IXORI</name>
<accession>A0A147BBC2</accession>
<reference evidence="1" key="1">
    <citation type="journal article" date="2018" name="PLoS Negl. Trop. Dis.">
        <title>Sialome diversity of ticks revealed by RNAseq of single tick salivary glands.</title>
        <authorList>
            <person name="Perner J."/>
            <person name="Kropackova S."/>
            <person name="Kopacek P."/>
            <person name="Ribeiro J.M."/>
        </authorList>
    </citation>
    <scope>NUCLEOTIDE SEQUENCE</scope>
    <source>
        <strain evidence="1">Siblings of single egg batch collected in Ceske Budejovice</strain>
        <tissue evidence="1">Salivary glands</tissue>
    </source>
</reference>
<dbReference type="AlphaFoldDB" id="A0A147BBC2"/>
<evidence type="ECO:0000313" key="1">
    <source>
        <dbReference type="EMBL" id="JAR87772.1"/>
    </source>
</evidence>
<protein>
    <submittedName>
        <fullName evidence="1">Uncharacterized protein</fullName>
    </submittedName>
</protein>
<dbReference type="EMBL" id="GEGO01007632">
    <property type="protein sequence ID" value="JAR87772.1"/>
    <property type="molecule type" value="Transcribed_RNA"/>
</dbReference>
<feature type="non-terminal residue" evidence="1">
    <location>
        <position position="1"/>
    </location>
</feature>